<evidence type="ECO:0000313" key="3">
    <source>
        <dbReference type="Proteomes" id="UP000185151"/>
    </source>
</evidence>
<dbReference type="InterPro" id="IPR012710">
    <property type="entry name" value="Phosphonoacetate_hydro"/>
</dbReference>
<accession>A0A1N6IPY6</accession>
<dbReference type="InterPro" id="IPR023116">
    <property type="entry name" value="Phosphonoacetate_hydro_insert"/>
</dbReference>
<dbReference type="PANTHER" id="PTHR10151:SF120">
    <property type="entry name" value="BIS(5'-ADENOSYL)-TRIPHOSPHATASE"/>
    <property type="match status" value="1"/>
</dbReference>
<dbReference type="AlphaFoldDB" id="A0A1N6IPY6"/>
<organism evidence="2 3">
    <name type="scientific">Paraburkholderia phenazinium</name>
    <dbReference type="NCBI Taxonomy" id="60549"/>
    <lineage>
        <taxon>Bacteria</taxon>
        <taxon>Pseudomonadati</taxon>
        <taxon>Pseudomonadota</taxon>
        <taxon>Betaproteobacteria</taxon>
        <taxon>Burkholderiales</taxon>
        <taxon>Burkholderiaceae</taxon>
        <taxon>Paraburkholderia</taxon>
    </lineage>
</organism>
<dbReference type="Gene3D" id="3.40.720.10">
    <property type="entry name" value="Alkaline Phosphatase, subunit A"/>
    <property type="match status" value="1"/>
</dbReference>
<name>A0A1N6IPY6_9BURK</name>
<sequence>MLPLPAPIDEERAESRAGKRAMSIQSEQSERGVEVNGRAYRLSPRPTVVVCVDGCEYDYLEAAVAAGVAPFIGKMLKEGTALKGDCVIPSFTNPNNLSIVCGVPPSVHGICGNYFWDPQANGGEGAEVMMNDPAYLRAGTLLAAAAGQGAAVAVVTAKDKLRRLLGWQLKGICFSAEKADTVTLEENGIADVLDLVGLPVPDVYSAGLSEFVFAAGVRLAQTRKLDLMYLSTTDYIQHKWAPGTQGANDFYAMMDRYLAQLDELGWVIGLTADHGMNAKHDPLTGEPNVIYLQDVMDEWLGARKTRVILPITDPYVVHHGALGSFATIYLPHEVNAGQVIERLGGLEGVEVVLDNRAACERFELPNDRVGDIVVVSTRDVVLGTRRDEHDLSGLTVPLRSHGGISEQVVPLIFNRHLEGLVEGKRLRNFDVFDLALNHVAAA</sequence>
<dbReference type="EMBL" id="FSRU01000001">
    <property type="protein sequence ID" value="SIO34097.1"/>
    <property type="molecule type" value="Genomic_DNA"/>
</dbReference>
<dbReference type="GO" id="GO:0047400">
    <property type="term" value="F:phosphonoacetate hydrolase activity"/>
    <property type="evidence" value="ECO:0007669"/>
    <property type="project" value="InterPro"/>
</dbReference>
<protein>
    <submittedName>
        <fullName evidence="2">Phosphonoacetate hydrolase</fullName>
    </submittedName>
</protein>
<dbReference type="Pfam" id="PF01663">
    <property type="entry name" value="Phosphodiest"/>
    <property type="match status" value="1"/>
</dbReference>
<evidence type="ECO:0000313" key="2">
    <source>
        <dbReference type="EMBL" id="SIO34097.1"/>
    </source>
</evidence>
<proteinExistence type="predicted"/>
<gene>
    <name evidence="2" type="ORF">SAMN05444165_2370</name>
</gene>
<keyword evidence="2" id="KW-0378">Hydrolase</keyword>
<dbReference type="InterPro" id="IPR002591">
    <property type="entry name" value="Phosphodiest/P_Trfase"/>
</dbReference>
<keyword evidence="3" id="KW-1185">Reference proteome</keyword>
<dbReference type="InterPro" id="IPR017850">
    <property type="entry name" value="Alkaline_phosphatase_core_sf"/>
</dbReference>
<feature type="region of interest" description="Disordered" evidence="1">
    <location>
        <begin position="1"/>
        <end position="34"/>
    </location>
</feature>
<dbReference type="PANTHER" id="PTHR10151">
    <property type="entry name" value="ECTONUCLEOTIDE PYROPHOSPHATASE/PHOSPHODIESTERASE"/>
    <property type="match status" value="1"/>
</dbReference>
<dbReference type="Gene3D" id="3.30.1360.110">
    <property type="entry name" value="Domain 2, Phosphonoacetate Hydrolase"/>
    <property type="match status" value="1"/>
</dbReference>
<dbReference type="SUPFAM" id="SSF53649">
    <property type="entry name" value="Alkaline phosphatase-like"/>
    <property type="match status" value="1"/>
</dbReference>
<evidence type="ECO:0000256" key="1">
    <source>
        <dbReference type="SAM" id="MobiDB-lite"/>
    </source>
</evidence>
<dbReference type="NCBIfam" id="TIGR02335">
    <property type="entry name" value="hydr_PhnA"/>
    <property type="match status" value="1"/>
</dbReference>
<reference evidence="2 3" key="1">
    <citation type="submission" date="2016-11" db="EMBL/GenBank/DDBJ databases">
        <authorList>
            <person name="Jaros S."/>
            <person name="Januszkiewicz K."/>
            <person name="Wedrychowicz H."/>
        </authorList>
    </citation>
    <scope>NUCLEOTIDE SEQUENCE [LARGE SCALE GENOMIC DNA]</scope>
    <source>
        <strain evidence="2 3">GAS95</strain>
    </source>
</reference>
<dbReference type="Proteomes" id="UP000185151">
    <property type="component" value="Unassembled WGS sequence"/>
</dbReference>